<dbReference type="EMBL" id="CP054836">
    <property type="protein sequence ID" value="QKV19443.1"/>
    <property type="molecule type" value="Genomic_DNA"/>
</dbReference>
<dbReference type="AlphaFoldDB" id="A0A6N1VFV4"/>
<name>A0A6N1VFV4_9HYPH</name>
<dbReference type="Proteomes" id="UP000509367">
    <property type="component" value="Chromosome"/>
</dbReference>
<evidence type="ECO:0000256" key="1">
    <source>
        <dbReference type="SAM" id="MobiDB-lite"/>
    </source>
</evidence>
<proteinExistence type="predicted"/>
<evidence type="ECO:0000313" key="3">
    <source>
        <dbReference type="Proteomes" id="UP000509367"/>
    </source>
</evidence>
<feature type="compositionally biased region" description="Basic and acidic residues" evidence="1">
    <location>
        <begin position="43"/>
        <end position="55"/>
    </location>
</feature>
<protein>
    <submittedName>
        <fullName evidence="2">Uncharacterized protein</fullName>
    </submittedName>
</protein>
<dbReference type="KEGG" id="orm:HTY61_13740"/>
<organism evidence="2 3">
    <name type="scientific">Oricola thermophila</name>
    <dbReference type="NCBI Taxonomy" id="2742145"/>
    <lineage>
        <taxon>Bacteria</taxon>
        <taxon>Pseudomonadati</taxon>
        <taxon>Pseudomonadota</taxon>
        <taxon>Alphaproteobacteria</taxon>
        <taxon>Hyphomicrobiales</taxon>
        <taxon>Ahrensiaceae</taxon>
        <taxon>Oricola</taxon>
    </lineage>
</organism>
<dbReference type="RefSeq" id="WP_175277335.1">
    <property type="nucleotide sequence ID" value="NZ_CP054836.1"/>
</dbReference>
<keyword evidence="3" id="KW-1185">Reference proteome</keyword>
<feature type="region of interest" description="Disordered" evidence="1">
    <location>
        <begin position="43"/>
        <end position="62"/>
    </location>
</feature>
<reference evidence="2 3" key="1">
    <citation type="submission" date="2020-06" db="EMBL/GenBank/DDBJ databases">
        <title>Oricola thermophila sp. nov. isolated from a tidal sediments.</title>
        <authorList>
            <person name="Kwon K.K."/>
            <person name="Yang S.-H."/>
            <person name="Park M.-J."/>
        </authorList>
    </citation>
    <scope>NUCLEOTIDE SEQUENCE [LARGE SCALE GENOMIC DNA]</scope>
    <source>
        <strain evidence="2 3">MEBiC13590</strain>
    </source>
</reference>
<accession>A0A6N1VFV4</accession>
<evidence type="ECO:0000313" key="2">
    <source>
        <dbReference type="EMBL" id="QKV19443.1"/>
    </source>
</evidence>
<gene>
    <name evidence="2" type="ORF">HTY61_13740</name>
</gene>
<sequence length="62" mass="6790">MIDARDVRYELLQLRRRAWEALLDLGLSEAEIAAYYGIAGDGADERPDAAGRDSVHSGVSAR</sequence>